<keyword evidence="3" id="KW-1003">Cell membrane</keyword>
<keyword evidence="9" id="KW-0961">Cell wall biogenesis/degradation</keyword>
<feature type="domain" description="Penicillin-binding protein transpeptidase" evidence="11">
    <location>
        <begin position="343"/>
        <end position="664"/>
    </location>
</feature>
<dbReference type="Gene3D" id="3.40.710.10">
    <property type="entry name" value="DD-peptidase/beta-lactamase superfamily"/>
    <property type="match status" value="1"/>
</dbReference>
<evidence type="ECO:0000256" key="8">
    <source>
        <dbReference type="ARBA" id="ARBA00023136"/>
    </source>
</evidence>
<evidence type="ECO:0000256" key="9">
    <source>
        <dbReference type="ARBA" id="ARBA00023316"/>
    </source>
</evidence>
<feature type="domain" description="Penicillin-binding protein dimerisation" evidence="12">
    <location>
        <begin position="67"/>
        <end position="297"/>
    </location>
</feature>
<dbReference type="InterPro" id="IPR001460">
    <property type="entry name" value="PCN-bd_Tpept"/>
</dbReference>
<keyword evidence="6" id="KW-0573">Peptidoglycan synthesis</keyword>
<dbReference type="Pfam" id="PF03717">
    <property type="entry name" value="PBP_dimer"/>
    <property type="match status" value="1"/>
</dbReference>
<dbReference type="InterPro" id="IPR012338">
    <property type="entry name" value="Beta-lactam/transpept-like"/>
</dbReference>
<dbReference type="OrthoDB" id="9770103at2"/>
<feature type="transmembrane region" description="Helical" evidence="10">
    <location>
        <begin position="20"/>
        <end position="43"/>
    </location>
</feature>
<evidence type="ECO:0008006" key="15">
    <source>
        <dbReference type="Google" id="ProtNLM"/>
    </source>
</evidence>
<dbReference type="InterPro" id="IPR036138">
    <property type="entry name" value="PBP_dimer_sf"/>
</dbReference>
<comment type="subcellular location">
    <subcellularLocation>
        <location evidence="1">Cell membrane</location>
        <topology evidence="1">Single-pass membrane protein</topology>
    </subcellularLocation>
</comment>
<dbReference type="Proteomes" id="UP000051655">
    <property type="component" value="Unassembled WGS sequence"/>
</dbReference>
<comment type="caution">
    <text evidence="13">The sequence shown here is derived from an EMBL/GenBank/DDBJ whole genome shotgun (WGS) entry which is preliminary data.</text>
</comment>
<evidence type="ECO:0000256" key="5">
    <source>
        <dbReference type="ARBA" id="ARBA00022960"/>
    </source>
</evidence>
<evidence type="ECO:0000259" key="11">
    <source>
        <dbReference type="Pfam" id="PF00905"/>
    </source>
</evidence>
<evidence type="ECO:0000256" key="10">
    <source>
        <dbReference type="SAM" id="Phobius"/>
    </source>
</evidence>
<dbReference type="GO" id="GO:0009252">
    <property type="term" value="P:peptidoglycan biosynthetic process"/>
    <property type="evidence" value="ECO:0007669"/>
    <property type="project" value="UniProtKB-KW"/>
</dbReference>
<dbReference type="RefSeq" id="WP_057756073.1">
    <property type="nucleotide sequence ID" value="NZ_JQBP01000006.1"/>
</dbReference>
<dbReference type="SUPFAM" id="SSF56601">
    <property type="entry name" value="beta-lactamase/transpeptidase-like"/>
    <property type="match status" value="1"/>
</dbReference>
<evidence type="ECO:0000256" key="6">
    <source>
        <dbReference type="ARBA" id="ARBA00022984"/>
    </source>
</evidence>
<dbReference type="Pfam" id="PF00905">
    <property type="entry name" value="Transpeptidase"/>
    <property type="match status" value="1"/>
</dbReference>
<dbReference type="GO" id="GO:0071555">
    <property type="term" value="P:cell wall organization"/>
    <property type="evidence" value="ECO:0007669"/>
    <property type="project" value="UniProtKB-KW"/>
</dbReference>
<dbReference type="GO" id="GO:0071972">
    <property type="term" value="F:peptidoglycan L,D-transpeptidase activity"/>
    <property type="evidence" value="ECO:0007669"/>
    <property type="project" value="TreeGrafter"/>
</dbReference>
<dbReference type="GO" id="GO:0008658">
    <property type="term" value="F:penicillin binding"/>
    <property type="evidence" value="ECO:0007669"/>
    <property type="project" value="InterPro"/>
</dbReference>
<dbReference type="EMBL" id="JQBP01000006">
    <property type="protein sequence ID" value="KRN74731.1"/>
    <property type="molecule type" value="Genomic_DNA"/>
</dbReference>
<accession>A0A0R2JBT1</accession>
<evidence type="ECO:0000256" key="1">
    <source>
        <dbReference type="ARBA" id="ARBA00004162"/>
    </source>
</evidence>
<name>A0A0R2JBT1_9LACO</name>
<dbReference type="InterPro" id="IPR050515">
    <property type="entry name" value="Beta-lactam/transpept"/>
</dbReference>
<dbReference type="GO" id="GO:0005886">
    <property type="term" value="C:plasma membrane"/>
    <property type="evidence" value="ECO:0007669"/>
    <property type="project" value="UniProtKB-SubCell"/>
</dbReference>
<keyword evidence="7 10" id="KW-1133">Transmembrane helix</keyword>
<keyword evidence="8 10" id="KW-0472">Membrane</keyword>
<evidence type="ECO:0000313" key="14">
    <source>
        <dbReference type="Proteomes" id="UP000051655"/>
    </source>
</evidence>
<dbReference type="SUPFAM" id="SSF56519">
    <property type="entry name" value="Penicillin binding protein dimerisation domain"/>
    <property type="match status" value="1"/>
</dbReference>
<dbReference type="PANTHER" id="PTHR30627:SF2">
    <property type="entry name" value="PEPTIDOGLYCAN D,D-TRANSPEPTIDASE MRDA"/>
    <property type="match status" value="1"/>
</dbReference>
<sequence length="681" mass="73716">MQQPRRKRRGRRAPNSLTRIPVRLNALLGIVILMLVILGVQLLNLQVRQAGKFTAEVSSKAKSIQKENVQRGNIYDSTGKVMVDNKGSQAITYQKPKSITNAQMYKVANEVGKYLKVDTDQLADTNYAMYYIQDDKRAQKVGRHINNLAADGTDAQVRQLTQYLKNHQDDFPLTDAEKNNAMIYQKMGDAYALSTVYLKTNDVSAEEIANIGERQSKMPGVKVGLYYTREYPSGDAMTSIIGAVSTSKSGLPESQVNSLLTKGYDRDDSVGTSYLEQYYESALRGTKRTVSVGTDNRTGKTSSKVIQAGQAGSNLTLTVNAKFQEDLQKILEEKIPGGLTEGGYAIMINPKTGGLYGMAGVYRDNKTGKITSDALGNINRAQVVGSVVKPAMITTAMMNNVITPTNSAVNDVPIQISGTAVKSSWFNQNGSVPLTAETALEASSNSYVMQLMLKMGGLNYYPNMTLGNLDPSVWSKMRNGFARFGLGVPTGIDLPGEVTGIKGKTDASHSGNALDESFGQYDTFTPIQLAQYAATIANGGYRVQPHVVESISNRQKDSNVEHLQTTIPTQVLGTVGWTDAQRKVIYDGMDRVVHGSGPHVTGSQLKGIKPSVSAKTGTAETFTDGQETFSSTGISFAKDHDVALAIVVPGISNKAQDSVANTISVAIWEAYWRDVANAGEN</sequence>
<organism evidence="13 14">
    <name type="scientific">Weissella kandleri</name>
    <dbReference type="NCBI Taxonomy" id="1616"/>
    <lineage>
        <taxon>Bacteria</taxon>
        <taxon>Bacillati</taxon>
        <taxon>Bacillota</taxon>
        <taxon>Bacilli</taxon>
        <taxon>Lactobacillales</taxon>
        <taxon>Lactobacillaceae</taxon>
        <taxon>Weissella</taxon>
    </lineage>
</organism>
<reference evidence="13 14" key="1">
    <citation type="journal article" date="2015" name="Genome Announc.">
        <title>Expanding the biotechnology potential of lactobacilli through comparative genomics of 213 strains and associated genera.</title>
        <authorList>
            <person name="Sun Z."/>
            <person name="Harris H.M."/>
            <person name="McCann A."/>
            <person name="Guo C."/>
            <person name="Argimon S."/>
            <person name="Zhang W."/>
            <person name="Yang X."/>
            <person name="Jeffery I.B."/>
            <person name="Cooney J.C."/>
            <person name="Kagawa T.F."/>
            <person name="Liu W."/>
            <person name="Song Y."/>
            <person name="Salvetti E."/>
            <person name="Wrobel A."/>
            <person name="Rasinkangas P."/>
            <person name="Parkhill J."/>
            <person name="Rea M.C."/>
            <person name="O'Sullivan O."/>
            <person name="Ritari J."/>
            <person name="Douillard F.P."/>
            <person name="Paul Ross R."/>
            <person name="Yang R."/>
            <person name="Briner A.E."/>
            <person name="Felis G.E."/>
            <person name="de Vos W.M."/>
            <person name="Barrangou R."/>
            <person name="Klaenhammer T.R."/>
            <person name="Caufield P.W."/>
            <person name="Cui Y."/>
            <person name="Zhang H."/>
            <person name="O'Toole P.W."/>
        </authorList>
    </citation>
    <scope>NUCLEOTIDE SEQUENCE [LARGE SCALE GENOMIC DNA]</scope>
    <source>
        <strain evidence="13 14">DSM 20593</strain>
    </source>
</reference>
<evidence type="ECO:0000256" key="3">
    <source>
        <dbReference type="ARBA" id="ARBA00022475"/>
    </source>
</evidence>
<keyword evidence="5" id="KW-0133">Cell shape</keyword>
<proteinExistence type="inferred from homology"/>
<gene>
    <name evidence="13" type="ORF">IV73_GL001138</name>
</gene>
<dbReference type="STRING" id="1616.IV73_GL001138"/>
<dbReference type="PANTHER" id="PTHR30627">
    <property type="entry name" value="PEPTIDOGLYCAN D,D-TRANSPEPTIDASE"/>
    <property type="match status" value="1"/>
</dbReference>
<dbReference type="InterPro" id="IPR005311">
    <property type="entry name" value="PBP_dimer"/>
</dbReference>
<keyword evidence="14" id="KW-1185">Reference proteome</keyword>
<comment type="similarity">
    <text evidence="2">Belongs to the transpeptidase family.</text>
</comment>
<dbReference type="GO" id="GO:0008360">
    <property type="term" value="P:regulation of cell shape"/>
    <property type="evidence" value="ECO:0007669"/>
    <property type="project" value="UniProtKB-KW"/>
</dbReference>
<dbReference type="Gene3D" id="1.10.10.1230">
    <property type="entry name" value="Penicillin-binding protein, N-terminal non-catalytic domain, head sub-domain"/>
    <property type="match status" value="1"/>
</dbReference>
<keyword evidence="4 10" id="KW-0812">Transmembrane</keyword>
<evidence type="ECO:0000259" key="12">
    <source>
        <dbReference type="Pfam" id="PF03717"/>
    </source>
</evidence>
<protein>
    <recommendedName>
        <fullName evidence="15">Penicillin-binding protein transpeptidase domain-containing protein</fullName>
    </recommendedName>
</protein>
<dbReference type="AlphaFoldDB" id="A0A0R2JBT1"/>
<evidence type="ECO:0000256" key="4">
    <source>
        <dbReference type="ARBA" id="ARBA00022692"/>
    </source>
</evidence>
<evidence type="ECO:0000256" key="2">
    <source>
        <dbReference type="ARBA" id="ARBA00007171"/>
    </source>
</evidence>
<evidence type="ECO:0000256" key="7">
    <source>
        <dbReference type="ARBA" id="ARBA00022989"/>
    </source>
</evidence>
<dbReference type="Gene3D" id="3.90.1310.10">
    <property type="entry name" value="Penicillin-binding protein 2a (Domain 2)"/>
    <property type="match status" value="1"/>
</dbReference>
<evidence type="ECO:0000313" key="13">
    <source>
        <dbReference type="EMBL" id="KRN74731.1"/>
    </source>
</evidence>
<dbReference type="PATRIC" id="fig|1616.3.peg.1169"/>